<dbReference type="GO" id="GO:0005524">
    <property type="term" value="F:ATP binding"/>
    <property type="evidence" value="ECO:0007669"/>
    <property type="project" value="UniProtKB-UniRule"/>
</dbReference>
<evidence type="ECO:0000256" key="10">
    <source>
        <dbReference type="ARBA" id="ARBA00048567"/>
    </source>
</evidence>
<reference evidence="12 13" key="1">
    <citation type="submission" date="2019-02" db="EMBL/GenBank/DDBJ databases">
        <title>Deep-cultivation of Planctomycetes and their phenomic and genomic characterization uncovers novel biology.</title>
        <authorList>
            <person name="Wiegand S."/>
            <person name="Jogler M."/>
            <person name="Boedeker C."/>
            <person name="Pinto D."/>
            <person name="Vollmers J."/>
            <person name="Rivas-Marin E."/>
            <person name="Kohn T."/>
            <person name="Peeters S.H."/>
            <person name="Heuer A."/>
            <person name="Rast P."/>
            <person name="Oberbeckmann S."/>
            <person name="Bunk B."/>
            <person name="Jeske O."/>
            <person name="Meyerdierks A."/>
            <person name="Storesund J.E."/>
            <person name="Kallscheuer N."/>
            <person name="Luecker S."/>
            <person name="Lage O.M."/>
            <person name="Pohl T."/>
            <person name="Merkel B.J."/>
            <person name="Hornburger P."/>
            <person name="Mueller R.-W."/>
            <person name="Bruemmer F."/>
            <person name="Labrenz M."/>
            <person name="Spormann A.M."/>
            <person name="Op Den Camp H."/>
            <person name="Overmann J."/>
            <person name="Amann R."/>
            <person name="Jetten M.S.M."/>
            <person name="Mascher T."/>
            <person name="Medema M.H."/>
            <person name="Devos D.P."/>
            <person name="Kaster A.-K."/>
            <person name="Ovreas L."/>
            <person name="Rohde M."/>
            <person name="Galperin M.Y."/>
            <person name="Jogler C."/>
        </authorList>
    </citation>
    <scope>NUCLEOTIDE SEQUENCE [LARGE SCALE GENOMIC DNA]</scope>
    <source>
        <strain evidence="12 13">Poly59</strain>
    </source>
</reference>
<dbReference type="OrthoDB" id="9800332at2"/>
<keyword evidence="8 11" id="KW-0067">ATP-binding</keyword>
<dbReference type="RefSeq" id="WP_146536615.1">
    <property type="nucleotide sequence ID" value="NZ_SJPX01000005.1"/>
</dbReference>
<keyword evidence="11" id="KW-0460">Magnesium</keyword>
<dbReference type="EMBL" id="SJPX01000005">
    <property type="protein sequence ID" value="TWU48224.1"/>
    <property type="molecule type" value="Genomic_DNA"/>
</dbReference>
<feature type="binding site" evidence="11">
    <location>
        <begin position="14"/>
        <end position="19"/>
    </location>
    <ligand>
        <name>ATP</name>
        <dbReference type="ChEBI" id="CHEBI:30616"/>
    </ligand>
</feature>
<comment type="cofactor">
    <cofactor evidence="11">
        <name>Mg(2+)</name>
        <dbReference type="ChEBI" id="CHEBI:18420"/>
    </cofactor>
    <text evidence="11">Binds 1 Mg(2+) ion per subunit.</text>
</comment>
<dbReference type="EC" id="2.7.1.71" evidence="3 11"/>
<keyword evidence="9 11" id="KW-0057">Aromatic amino acid biosynthesis</keyword>
<name>A0A5C6EI99_9BACT</name>
<feature type="binding site" evidence="11">
    <location>
        <position position="143"/>
    </location>
    <ligand>
        <name>substrate</name>
    </ligand>
</feature>
<gene>
    <name evidence="12" type="primary">aroL</name>
    <name evidence="11" type="synonym">aroK</name>
    <name evidence="12" type="ORF">Poly59_50700</name>
</gene>
<comment type="pathway">
    <text evidence="1 11">Metabolic intermediate biosynthesis; chorismate biosynthesis; chorismate from D-erythrose 4-phosphate and phosphoenolpyruvate: step 5/7.</text>
</comment>
<keyword evidence="11" id="KW-0479">Metal-binding</keyword>
<evidence type="ECO:0000256" key="6">
    <source>
        <dbReference type="ARBA" id="ARBA00022741"/>
    </source>
</evidence>
<keyword evidence="11" id="KW-0963">Cytoplasm</keyword>
<dbReference type="GO" id="GO:0009423">
    <property type="term" value="P:chorismate biosynthetic process"/>
    <property type="evidence" value="ECO:0007669"/>
    <property type="project" value="UniProtKB-UniRule"/>
</dbReference>
<sequence>MLITRHLYLTGFRGTGKTSVAARLAAAWAAPSIDLDEVIEKKAEKSIREIFAEGGESLFRDLESAALVEVAAGRASIISLGGGAILRAENREVLASTGVRVWLDATADEICGRVLADASTADRRPALTALSQREEIERLLADRHDLYESSADFRVDTTGKSIDQVAAEVMKAVGKN</sequence>
<dbReference type="PANTHER" id="PTHR21087">
    <property type="entry name" value="SHIKIMATE KINASE"/>
    <property type="match status" value="1"/>
</dbReference>
<dbReference type="GO" id="GO:0000287">
    <property type="term" value="F:magnesium ion binding"/>
    <property type="evidence" value="ECO:0007669"/>
    <property type="project" value="UniProtKB-UniRule"/>
</dbReference>
<dbReference type="SUPFAM" id="SSF52540">
    <property type="entry name" value="P-loop containing nucleoside triphosphate hydrolases"/>
    <property type="match status" value="1"/>
</dbReference>
<dbReference type="InterPro" id="IPR023000">
    <property type="entry name" value="Shikimate_kinase_CS"/>
</dbReference>
<dbReference type="PRINTS" id="PR01100">
    <property type="entry name" value="SHIKIMTKNASE"/>
</dbReference>
<dbReference type="InterPro" id="IPR000623">
    <property type="entry name" value="Shikimate_kinase/TSH1"/>
</dbReference>
<dbReference type="PROSITE" id="PS01128">
    <property type="entry name" value="SHIKIMATE_KINASE"/>
    <property type="match status" value="1"/>
</dbReference>
<dbReference type="Pfam" id="PF01202">
    <property type="entry name" value="SKI"/>
    <property type="match status" value="1"/>
</dbReference>
<dbReference type="GO" id="GO:0008652">
    <property type="term" value="P:amino acid biosynthetic process"/>
    <property type="evidence" value="ECO:0007669"/>
    <property type="project" value="UniProtKB-KW"/>
</dbReference>
<evidence type="ECO:0000256" key="7">
    <source>
        <dbReference type="ARBA" id="ARBA00022777"/>
    </source>
</evidence>
<keyword evidence="6 11" id="KW-0547">Nucleotide-binding</keyword>
<organism evidence="12 13">
    <name type="scientific">Rubripirellula reticaptiva</name>
    <dbReference type="NCBI Taxonomy" id="2528013"/>
    <lineage>
        <taxon>Bacteria</taxon>
        <taxon>Pseudomonadati</taxon>
        <taxon>Planctomycetota</taxon>
        <taxon>Planctomycetia</taxon>
        <taxon>Pirellulales</taxon>
        <taxon>Pirellulaceae</taxon>
        <taxon>Rubripirellula</taxon>
    </lineage>
</organism>
<evidence type="ECO:0000256" key="5">
    <source>
        <dbReference type="ARBA" id="ARBA00022679"/>
    </source>
</evidence>
<protein>
    <recommendedName>
        <fullName evidence="3 11">Shikimate kinase</fullName>
        <shortName evidence="11">SK</shortName>
        <ecNumber evidence="3 11">2.7.1.71</ecNumber>
    </recommendedName>
</protein>
<comment type="caution">
    <text evidence="12">The sequence shown here is derived from an EMBL/GenBank/DDBJ whole genome shotgun (WGS) entry which is preliminary data.</text>
</comment>
<feature type="binding site" evidence="11">
    <location>
        <position position="124"/>
    </location>
    <ligand>
        <name>ATP</name>
        <dbReference type="ChEBI" id="CHEBI:30616"/>
    </ligand>
</feature>
<proteinExistence type="inferred from homology"/>
<accession>A0A5C6EI99</accession>
<evidence type="ECO:0000256" key="3">
    <source>
        <dbReference type="ARBA" id="ARBA00012154"/>
    </source>
</evidence>
<dbReference type="UniPathway" id="UPA00053">
    <property type="reaction ID" value="UER00088"/>
</dbReference>
<comment type="subcellular location">
    <subcellularLocation>
        <location evidence="11">Cytoplasm</location>
    </subcellularLocation>
</comment>
<feature type="binding site" evidence="11">
    <location>
        <position position="60"/>
    </location>
    <ligand>
        <name>substrate</name>
    </ligand>
</feature>
<dbReference type="GO" id="GO:0004765">
    <property type="term" value="F:shikimate kinase activity"/>
    <property type="evidence" value="ECO:0007669"/>
    <property type="project" value="UniProtKB-UniRule"/>
</dbReference>
<comment type="subunit">
    <text evidence="11">Monomer.</text>
</comment>
<dbReference type="HAMAP" id="MF_00109">
    <property type="entry name" value="Shikimate_kinase"/>
    <property type="match status" value="1"/>
</dbReference>
<evidence type="ECO:0000256" key="11">
    <source>
        <dbReference type="HAMAP-Rule" id="MF_00109"/>
    </source>
</evidence>
<comment type="catalytic activity">
    <reaction evidence="10 11">
        <text>shikimate + ATP = 3-phosphoshikimate + ADP + H(+)</text>
        <dbReference type="Rhea" id="RHEA:13121"/>
        <dbReference type="ChEBI" id="CHEBI:15378"/>
        <dbReference type="ChEBI" id="CHEBI:30616"/>
        <dbReference type="ChEBI" id="CHEBI:36208"/>
        <dbReference type="ChEBI" id="CHEBI:145989"/>
        <dbReference type="ChEBI" id="CHEBI:456216"/>
        <dbReference type="EC" id="2.7.1.71"/>
    </reaction>
</comment>
<dbReference type="AlphaFoldDB" id="A0A5C6EI99"/>
<feature type="binding site" evidence="11">
    <location>
        <position position="36"/>
    </location>
    <ligand>
        <name>substrate</name>
    </ligand>
</feature>
<feature type="binding site" evidence="11">
    <location>
        <position position="82"/>
    </location>
    <ligand>
        <name>substrate</name>
    </ligand>
</feature>
<comment type="similarity">
    <text evidence="2 11">Belongs to the shikimate kinase family.</text>
</comment>
<dbReference type="InterPro" id="IPR031322">
    <property type="entry name" value="Shikimate/glucono_kinase"/>
</dbReference>
<feature type="binding site" evidence="11">
    <location>
        <position position="18"/>
    </location>
    <ligand>
        <name>Mg(2+)</name>
        <dbReference type="ChEBI" id="CHEBI:18420"/>
    </ligand>
</feature>
<dbReference type="GO" id="GO:0005829">
    <property type="term" value="C:cytosol"/>
    <property type="evidence" value="ECO:0007669"/>
    <property type="project" value="TreeGrafter"/>
</dbReference>
<dbReference type="CDD" id="cd00464">
    <property type="entry name" value="SK"/>
    <property type="match status" value="1"/>
</dbReference>
<evidence type="ECO:0000256" key="1">
    <source>
        <dbReference type="ARBA" id="ARBA00004842"/>
    </source>
</evidence>
<evidence type="ECO:0000313" key="13">
    <source>
        <dbReference type="Proteomes" id="UP000317977"/>
    </source>
</evidence>
<dbReference type="InterPro" id="IPR027417">
    <property type="entry name" value="P-loop_NTPase"/>
</dbReference>
<evidence type="ECO:0000256" key="8">
    <source>
        <dbReference type="ARBA" id="ARBA00022840"/>
    </source>
</evidence>
<comment type="caution">
    <text evidence="11">Lacks conserved residue(s) required for the propagation of feature annotation.</text>
</comment>
<keyword evidence="5 11" id="KW-0808">Transferase</keyword>
<evidence type="ECO:0000256" key="4">
    <source>
        <dbReference type="ARBA" id="ARBA00022605"/>
    </source>
</evidence>
<dbReference type="Proteomes" id="UP000317977">
    <property type="component" value="Unassembled WGS sequence"/>
</dbReference>
<evidence type="ECO:0000256" key="2">
    <source>
        <dbReference type="ARBA" id="ARBA00006997"/>
    </source>
</evidence>
<evidence type="ECO:0000313" key="12">
    <source>
        <dbReference type="EMBL" id="TWU48224.1"/>
    </source>
</evidence>
<keyword evidence="4 11" id="KW-0028">Amino-acid biosynthesis</keyword>
<dbReference type="GO" id="GO:0009073">
    <property type="term" value="P:aromatic amino acid family biosynthetic process"/>
    <property type="evidence" value="ECO:0007669"/>
    <property type="project" value="UniProtKB-KW"/>
</dbReference>
<dbReference type="PANTHER" id="PTHR21087:SF16">
    <property type="entry name" value="SHIKIMATE KINASE 1, CHLOROPLASTIC"/>
    <property type="match status" value="1"/>
</dbReference>
<dbReference type="Gene3D" id="3.40.50.300">
    <property type="entry name" value="P-loop containing nucleotide triphosphate hydrolases"/>
    <property type="match status" value="1"/>
</dbReference>
<keyword evidence="13" id="KW-1185">Reference proteome</keyword>
<evidence type="ECO:0000256" key="9">
    <source>
        <dbReference type="ARBA" id="ARBA00023141"/>
    </source>
</evidence>
<keyword evidence="7 11" id="KW-0418">Kinase</keyword>
<comment type="function">
    <text evidence="11">Catalyzes the specific phosphorylation of the 3-hydroxyl group of shikimic acid using ATP as a cosubstrate.</text>
</comment>